<dbReference type="RefSeq" id="WP_119925498.1">
    <property type="nucleotide sequence ID" value="NZ_QZEY01000002.1"/>
</dbReference>
<dbReference type="Pfam" id="PF07992">
    <property type="entry name" value="Pyr_redox_2"/>
    <property type="match status" value="1"/>
</dbReference>
<keyword evidence="2" id="KW-0285">Flavoprotein</keyword>
<sequence>MSELRRIVVAGASLAGLRAVQTLREEGYTGEIRLVGAESHAPYNRPPLSKAMLRGDEDIALPGAGELGEEWLRGRQAVRLDAGGRVVALDDGTELPYDGLVIATGARPRHLPGRPAGVRTLRTVEDSLALRAALRSGAGRVVVVGGGFIGGEVATTARGLGLDVTLIDAGPYPMLDVIGEEAARWLAAHHERHGVELLSGVRVTGVEGAEEVRALRLDDGREIPASLVVAGLGVEPNTEWLEGSGLTLDDGVVTTPGLHAVGADGIVAAGDVARWPHELYGGALVRVEHWGNANEQGALAARNLLAGPAAATPYAAVPSFATHMHGARIQTAGLPHLADESRTVAGDPGEDSFAVAFLREGVPVGAVAVNAPRELIRLKRAIAAARPLEAAA</sequence>
<protein>
    <submittedName>
        <fullName evidence="7">FAD-dependent oxidoreductase</fullName>
    </submittedName>
</protein>
<dbReference type="Gene3D" id="3.30.390.30">
    <property type="match status" value="1"/>
</dbReference>
<dbReference type="InterPro" id="IPR050446">
    <property type="entry name" value="FAD-oxidoreductase/Apoptosis"/>
</dbReference>
<dbReference type="OrthoDB" id="1145at2"/>
<dbReference type="InterPro" id="IPR028202">
    <property type="entry name" value="Reductase_C"/>
</dbReference>
<evidence type="ECO:0000259" key="6">
    <source>
        <dbReference type="Pfam" id="PF14759"/>
    </source>
</evidence>
<dbReference type="InterPro" id="IPR016156">
    <property type="entry name" value="FAD/NAD-linked_Rdtase_dimer_sf"/>
</dbReference>
<evidence type="ECO:0000313" key="7">
    <source>
        <dbReference type="EMBL" id="RJL34198.1"/>
    </source>
</evidence>
<name>A0A3A4B1Z9_9ACTN</name>
<feature type="domain" description="FAD/NAD(P)-binding" evidence="5">
    <location>
        <begin position="6"/>
        <end position="297"/>
    </location>
</feature>
<accession>A0A3A4B1Z9</accession>
<evidence type="ECO:0000256" key="3">
    <source>
        <dbReference type="ARBA" id="ARBA00022827"/>
    </source>
</evidence>
<keyword evidence="4" id="KW-0560">Oxidoreductase</keyword>
<evidence type="ECO:0000256" key="4">
    <source>
        <dbReference type="ARBA" id="ARBA00023002"/>
    </source>
</evidence>
<dbReference type="Gene3D" id="3.50.50.60">
    <property type="entry name" value="FAD/NAD(P)-binding domain"/>
    <property type="match status" value="2"/>
</dbReference>
<reference evidence="7 8" key="1">
    <citation type="submission" date="2018-09" db="EMBL/GenBank/DDBJ databases">
        <title>YIM 75507 draft genome.</title>
        <authorList>
            <person name="Tang S."/>
            <person name="Feng Y."/>
        </authorList>
    </citation>
    <scope>NUCLEOTIDE SEQUENCE [LARGE SCALE GENOMIC DNA]</scope>
    <source>
        <strain evidence="7 8">YIM 75507</strain>
    </source>
</reference>
<dbReference type="PRINTS" id="PR00368">
    <property type="entry name" value="FADPNR"/>
</dbReference>
<evidence type="ECO:0000256" key="1">
    <source>
        <dbReference type="ARBA" id="ARBA00001974"/>
    </source>
</evidence>
<dbReference type="SUPFAM" id="SSF55424">
    <property type="entry name" value="FAD/NAD-linked reductases, dimerisation (C-terminal) domain"/>
    <property type="match status" value="1"/>
</dbReference>
<dbReference type="PRINTS" id="PR00469">
    <property type="entry name" value="PNDRDTASEII"/>
</dbReference>
<dbReference type="GO" id="GO:0005737">
    <property type="term" value="C:cytoplasm"/>
    <property type="evidence" value="ECO:0007669"/>
    <property type="project" value="TreeGrafter"/>
</dbReference>
<dbReference type="Proteomes" id="UP000265768">
    <property type="component" value="Unassembled WGS sequence"/>
</dbReference>
<keyword evidence="8" id="KW-1185">Reference proteome</keyword>
<dbReference type="PANTHER" id="PTHR43557">
    <property type="entry name" value="APOPTOSIS-INDUCING FACTOR 1"/>
    <property type="match status" value="1"/>
</dbReference>
<evidence type="ECO:0000259" key="5">
    <source>
        <dbReference type="Pfam" id="PF07992"/>
    </source>
</evidence>
<organism evidence="7 8">
    <name type="scientific">Bailinhaonella thermotolerans</name>
    <dbReference type="NCBI Taxonomy" id="1070861"/>
    <lineage>
        <taxon>Bacteria</taxon>
        <taxon>Bacillati</taxon>
        <taxon>Actinomycetota</taxon>
        <taxon>Actinomycetes</taxon>
        <taxon>Streptosporangiales</taxon>
        <taxon>Streptosporangiaceae</taxon>
        <taxon>Bailinhaonella</taxon>
    </lineage>
</organism>
<keyword evidence="3" id="KW-0274">FAD</keyword>
<dbReference type="GO" id="GO:0016651">
    <property type="term" value="F:oxidoreductase activity, acting on NAD(P)H"/>
    <property type="evidence" value="ECO:0007669"/>
    <property type="project" value="TreeGrafter"/>
</dbReference>
<feature type="domain" description="Reductase C-terminal" evidence="6">
    <location>
        <begin position="325"/>
        <end position="391"/>
    </location>
</feature>
<dbReference type="SUPFAM" id="SSF51905">
    <property type="entry name" value="FAD/NAD(P)-binding domain"/>
    <property type="match status" value="1"/>
</dbReference>
<dbReference type="AlphaFoldDB" id="A0A3A4B1Z9"/>
<proteinExistence type="predicted"/>
<dbReference type="InterPro" id="IPR023753">
    <property type="entry name" value="FAD/NAD-binding_dom"/>
</dbReference>
<comment type="caution">
    <text evidence="7">The sequence shown here is derived from an EMBL/GenBank/DDBJ whole genome shotgun (WGS) entry which is preliminary data.</text>
</comment>
<dbReference type="InterPro" id="IPR036188">
    <property type="entry name" value="FAD/NAD-bd_sf"/>
</dbReference>
<evidence type="ECO:0000313" key="8">
    <source>
        <dbReference type="Proteomes" id="UP000265768"/>
    </source>
</evidence>
<gene>
    <name evidence="7" type="ORF">D5H75_06925</name>
</gene>
<dbReference type="EMBL" id="QZEY01000002">
    <property type="protein sequence ID" value="RJL34198.1"/>
    <property type="molecule type" value="Genomic_DNA"/>
</dbReference>
<dbReference type="Pfam" id="PF14759">
    <property type="entry name" value="Reductase_C"/>
    <property type="match status" value="1"/>
</dbReference>
<evidence type="ECO:0000256" key="2">
    <source>
        <dbReference type="ARBA" id="ARBA00022630"/>
    </source>
</evidence>
<comment type="cofactor">
    <cofactor evidence="1">
        <name>FAD</name>
        <dbReference type="ChEBI" id="CHEBI:57692"/>
    </cofactor>
</comment>
<dbReference type="PANTHER" id="PTHR43557:SF2">
    <property type="entry name" value="RIESKE DOMAIN-CONTAINING PROTEIN-RELATED"/>
    <property type="match status" value="1"/>
</dbReference>